<evidence type="ECO:0000256" key="5">
    <source>
        <dbReference type="ARBA" id="ARBA00022723"/>
    </source>
</evidence>
<feature type="non-terminal residue" evidence="11">
    <location>
        <position position="456"/>
    </location>
</feature>
<reference evidence="11 12" key="1">
    <citation type="submission" date="2014-06" db="EMBL/GenBank/DDBJ databases">
        <title>Evolutionary Origins and Diversification of the Mycorrhizal Mutualists.</title>
        <authorList>
            <consortium name="DOE Joint Genome Institute"/>
            <consortium name="Mycorrhizal Genomics Consortium"/>
            <person name="Kohler A."/>
            <person name="Kuo A."/>
            <person name="Nagy L.G."/>
            <person name="Floudas D."/>
            <person name="Copeland A."/>
            <person name="Barry K.W."/>
            <person name="Cichocki N."/>
            <person name="Veneault-Fourrey C."/>
            <person name="LaButti K."/>
            <person name="Lindquist E.A."/>
            <person name="Lipzen A."/>
            <person name="Lundell T."/>
            <person name="Morin E."/>
            <person name="Murat C."/>
            <person name="Riley R."/>
            <person name="Ohm R."/>
            <person name="Sun H."/>
            <person name="Tunlid A."/>
            <person name="Henrissat B."/>
            <person name="Grigoriev I.V."/>
            <person name="Hibbett D.S."/>
            <person name="Martin F."/>
        </authorList>
    </citation>
    <scope>NUCLEOTIDE SEQUENCE [LARGE SCALE GENOMIC DNA]</scope>
    <source>
        <strain evidence="11 12">FD-325 SS-3</strain>
    </source>
</reference>
<evidence type="ECO:0000313" key="11">
    <source>
        <dbReference type="EMBL" id="KII84582.1"/>
    </source>
</evidence>
<evidence type="ECO:0000256" key="10">
    <source>
        <dbReference type="RuleBase" id="RU000461"/>
    </source>
</evidence>
<dbReference type="PANTHER" id="PTHR46300:SF7">
    <property type="entry name" value="P450, PUTATIVE (EUROFUNG)-RELATED"/>
    <property type="match status" value="1"/>
</dbReference>
<comment type="similarity">
    <text evidence="3 10">Belongs to the cytochrome P450 family.</text>
</comment>
<evidence type="ECO:0008006" key="13">
    <source>
        <dbReference type="Google" id="ProtNLM"/>
    </source>
</evidence>
<sequence>GPKPLPIIGNLLQIPTRHEAQVYQQWGRDFNSDILHLNLAGTSVVIINSATIANELLEQRSLIYSSRPASEMCKLMGFGNLLVLLPYGDTWRAMRRLLQREFSPHASLQYSPLVVEATHDFLRRLLESPDEFSAHTVHTYGRIIMDITYGIKVDPKGDPRIEMAKLVVDALGEAASPGAFYVESFPFLKHVPEWMPGAGFKRKAREWHLVADEMYNKPFNTTKEDIARGVSTPSFVANCLEPLQNDDALDKERQEQLIKEAAGTMYAAGTDTTASTVKAFFLAMLLYPEVQAKAQKELDEVVGHGNLPNFSHQDSLPYVDAIIKESLRWKPVAPQGIPHVLTTEDAYEGYRIPAGTIVLPNEWAILHNEAVYPNPSTFSPERFLDSEGHIDRSVKDPAFAAFGFGRRICPGRYLAMSSLYIAIASILATFNVEKATDADGVPITPSGECMPSGVVV</sequence>
<dbReference type="Gene3D" id="1.10.630.10">
    <property type="entry name" value="Cytochrome P450"/>
    <property type="match status" value="1"/>
</dbReference>
<keyword evidence="7 9" id="KW-0408">Iron</keyword>
<keyword evidence="12" id="KW-1185">Reference proteome</keyword>
<dbReference type="GO" id="GO:0005506">
    <property type="term" value="F:iron ion binding"/>
    <property type="evidence" value="ECO:0007669"/>
    <property type="project" value="InterPro"/>
</dbReference>
<organism evidence="11 12">
    <name type="scientific">Plicaturopsis crispa FD-325 SS-3</name>
    <dbReference type="NCBI Taxonomy" id="944288"/>
    <lineage>
        <taxon>Eukaryota</taxon>
        <taxon>Fungi</taxon>
        <taxon>Dikarya</taxon>
        <taxon>Basidiomycota</taxon>
        <taxon>Agaricomycotina</taxon>
        <taxon>Agaricomycetes</taxon>
        <taxon>Agaricomycetidae</taxon>
        <taxon>Amylocorticiales</taxon>
        <taxon>Amylocorticiaceae</taxon>
        <taxon>Plicatura</taxon>
        <taxon>Plicaturopsis crispa</taxon>
    </lineage>
</organism>
<dbReference type="SUPFAM" id="SSF48264">
    <property type="entry name" value="Cytochrome P450"/>
    <property type="match status" value="1"/>
</dbReference>
<dbReference type="GO" id="GO:0004497">
    <property type="term" value="F:monooxygenase activity"/>
    <property type="evidence" value="ECO:0007669"/>
    <property type="project" value="UniProtKB-KW"/>
</dbReference>
<gene>
    <name evidence="11" type="ORF">PLICRDRAFT_117752</name>
</gene>
<evidence type="ECO:0000256" key="6">
    <source>
        <dbReference type="ARBA" id="ARBA00023002"/>
    </source>
</evidence>
<protein>
    <recommendedName>
        <fullName evidence="13">Cytochrome P450</fullName>
    </recommendedName>
</protein>
<dbReference type="CDD" id="cd11065">
    <property type="entry name" value="CYP64-like"/>
    <property type="match status" value="1"/>
</dbReference>
<dbReference type="Proteomes" id="UP000053263">
    <property type="component" value="Unassembled WGS sequence"/>
</dbReference>
<comment type="cofactor">
    <cofactor evidence="1 9">
        <name>heme</name>
        <dbReference type="ChEBI" id="CHEBI:30413"/>
    </cofactor>
</comment>
<keyword evidence="6 10" id="KW-0560">Oxidoreductase</keyword>
<comment type="pathway">
    <text evidence="2">Secondary metabolite biosynthesis.</text>
</comment>
<dbReference type="PRINTS" id="PR00463">
    <property type="entry name" value="EP450I"/>
</dbReference>
<dbReference type="PROSITE" id="PS00086">
    <property type="entry name" value="CYTOCHROME_P450"/>
    <property type="match status" value="1"/>
</dbReference>
<evidence type="ECO:0000256" key="7">
    <source>
        <dbReference type="ARBA" id="ARBA00023004"/>
    </source>
</evidence>
<keyword evidence="8 10" id="KW-0503">Monooxygenase</keyword>
<dbReference type="GO" id="GO:0016705">
    <property type="term" value="F:oxidoreductase activity, acting on paired donors, with incorporation or reduction of molecular oxygen"/>
    <property type="evidence" value="ECO:0007669"/>
    <property type="project" value="InterPro"/>
</dbReference>
<dbReference type="InterPro" id="IPR001128">
    <property type="entry name" value="Cyt_P450"/>
</dbReference>
<evidence type="ECO:0000256" key="1">
    <source>
        <dbReference type="ARBA" id="ARBA00001971"/>
    </source>
</evidence>
<evidence type="ECO:0000313" key="12">
    <source>
        <dbReference type="Proteomes" id="UP000053263"/>
    </source>
</evidence>
<dbReference type="Pfam" id="PF00067">
    <property type="entry name" value="p450"/>
    <property type="match status" value="1"/>
</dbReference>
<dbReference type="OrthoDB" id="2789670at2759"/>
<evidence type="ECO:0000256" key="9">
    <source>
        <dbReference type="PIRSR" id="PIRSR602401-1"/>
    </source>
</evidence>
<keyword evidence="4 9" id="KW-0349">Heme</keyword>
<dbReference type="InterPro" id="IPR017972">
    <property type="entry name" value="Cyt_P450_CS"/>
</dbReference>
<dbReference type="AlphaFoldDB" id="A0A0C9SRE0"/>
<feature type="binding site" description="axial binding residue" evidence="9">
    <location>
        <position position="409"/>
    </location>
    <ligand>
        <name>heme</name>
        <dbReference type="ChEBI" id="CHEBI:30413"/>
    </ligand>
    <ligandPart>
        <name>Fe</name>
        <dbReference type="ChEBI" id="CHEBI:18248"/>
    </ligandPart>
</feature>
<dbReference type="InterPro" id="IPR002401">
    <property type="entry name" value="Cyt_P450_E_grp-I"/>
</dbReference>
<proteinExistence type="inferred from homology"/>
<accession>A0A0C9SRE0</accession>
<evidence type="ECO:0000256" key="3">
    <source>
        <dbReference type="ARBA" id="ARBA00010617"/>
    </source>
</evidence>
<name>A0A0C9SRE0_PLICR</name>
<dbReference type="GO" id="GO:0020037">
    <property type="term" value="F:heme binding"/>
    <property type="evidence" value="ECO:0007669"/>
    <property type="project" value="InterPro"/>
</dbReference>
<evidence type="ECO:0000256" key="4">
    <source>
        <dbReference type="ARBA" id="ARBA00022617"/>
    </source>
</evidence>
<dbReference type="PANTHER" id="PTHR46300">
    <property type="entry name" value="P450, PUTATIVE (EUROFUNG)-RELATED-RELATED"/>
    <property type="match status" value="1"/>
</dbReference>
<dbReference type="HOGENOM" id="CLU_001570_2_3_1"/>
<keyword evidence="5 9" id="KW-0479">Metal-binding</keyword>
<evidence type="ECO:0000256" key="2">
    <source>
        <dbReference type="ARBA" id="ARBA00005179"/>
    </source>
</evidence>
<dbReference type="InterPro" id="IPR036396">
    <property type="entry name" value="Cyt_P450_sf"/>
</dbReference>
<dbReference type="PRINTS" id="PR00385">
    <property type="entry name" value="P450"/>
</dbReference>
<evidence type="ECO:0000256" key="8">
    <source>
        <dbReference type="ARBA" id="ARBA00023033"/>
    </source>
</evidence>
<dbReference type="InterPro" id="IPR050364">
    <property type="entry name" value="Cytochrome_P450_fung"/>
</dbReference>
<dbReference type="EMBL" id="KN832570">
    <property type="protein sequence ID" value="KII84582.1"/>
    <property type="molecule type" value="Genomic_DNA"/>
</dbReference>